<dbReference type="NCBIfam" id="TIGR03666">
    <property type="entry name" value="Rv2061_F420"/>
    <property type="match status" value="1"/>
</dbReference>
<dbReference type="EMBL" id="JAAXOP010000008">
    <property type="protein sequence ID" value="NKY51748.1"/>
    <property type="molecule type" value="Genomic_DNA"/>
</dbReference>
<keyword evidence="1" id="KW-0560">Oxidoreductase</keyword>
<dbReference type="AlphaFoldDB" id="A0A846Y396"/>
<dbReference type="InterPro" id="IPR012349">
    <property type="entry name" value="Split_barrel_FMN-bd"/>
</dbReference>
<proteinExistence type="predicted"/>
<dbReference type="InterPro" id="IPR052019">
    <property type="entry name" value="F420H2_bilvrd_red/Heme_oxyg"/>
</dbReference>
<name>A0A846Y396_9NOCA</name>
<dbReference type="InterPro" id="IPR019965">
    <property type="entry name" value="PPOX_F420-dep_Rv2061_put"/>
</dbReference>
<dbReference type="GO" id="GO:0016627">
    <property type="term" value="F:oxidoreductase activity, acting on the CH-CH group of donors"/>
    <property type="evidence" value="ECO:0007669"/>
    <property type="project" value="TreeGrafter"/>
</dbReference>
<dbReference type="Pfam" id="PF01243">
    <property type="entry name" value="PNPOx_N"/>
    <property type="match status" value="1"/>
</dbReference>
<organism evidence="3 4">
    <name type="scientific">Nocardia vermiculata</name>
    <dbReference type="NCBI Taxonomy" id="257274"/>
    <lineage>
        <taxon>Bacteria</taxon>
        <taxon>Bacillati</taxon>
        <taxon>Actinomycetota</taxon>
        <taxon>Actinomycetes</taxon>
        <taxon>Mycobacteriales</taxon>
        <taxon>Nocardiaceae</taxon>
        <taxon>Nocardia</taxon>
    </lineage>
</organism>
<sequence length="128" mass="13903">MDNPFGPAGTASYVLLTTYKKDGTAVGTAVWAALDDSRLYVWTETGSWKVKRLRRNPEVTLQPCSVAGKPRGPVVRGTGTVLDEQGSDRVRRLIKRKYGIQGRLIVTGSLLRRGRTGTIGIEITADAS</sequence>
<dbReference type="PANTHER" id="PTHR35176:SF11">
    <property type="entry name" value="PYRIDOXAMINE 5'-PHOSPHATE OXIDASE FAMILY PROTEIN"/>
    <property type="match status" value="1"/>
</dbReference>
<dbReference type="RefSeq" id="WP_067871300.1">
    <property type="nucleotide sequence ID" value="NZ_JAAXOP010000008.1"/>
</dbReference>
<feature type="domain" description="Pyridoxamine 5'-phosphate oxidase N-terminal" evidence="2">
    <location>
        <begin position="13"/>
        <end position="99"/>
    </location>
</feature>
<protein>
    <submittedName>
        <fullName evidence="3">PPOX class F420-dependent oxidoreductase</fullName>
    </submittedName>
</protein>
<dbReference type="InterPro" id="IPR011576">
    <property type="entry name" value="Pyridox_Oxase_N"/>
</dbReference>
<dbReference type="Gene3D" id="2.30.110.10">
    <property type="entry name" value="Electron Transport, Fmn-binding Protein, Chain A"/>
    <property type="match status" value="1"/>
</dbReference>
<dbReference type="PANTHER" id="PTHR35176">
    <property type="entry name" value="HEME OXYGENASE HI_0854-RELATED"/>
    <property type="match status" value="1"/>
</dbReference>
<dbReference type="SUPFAM" id="SSF50475">
    <property type="entry name" value="FMN-binding split barrel"/>
    <property type="match status" value="1"/>
</dbReference>
<dbReference type="GO" id="GO:0070967">
    <property type="term" value="F:coenzyme F420 binding"/>
    <property type="evidence" value="ECO:0007669"/>
    <property type="project" value="TreeGrafter"/>
</dbReference>
<reference evidence="3 4" key="1">
    <citation type="submission" date="2020-04" db="EMBL/GenBank/DDBJ databases">
        <title>MicrobeNet Type strains.</title>
        <authorList>
            <person name="Nicholson A.C."/>
        </authorList>
    </citation>
    <scope>NUCLEOTIDE SEQUENCE [LARGE SCALE GENOMIC DNA]</scope>
    <source>
        <strain evidence="3 4">JCM 12354</strain>
    </source>
</reference>
<accession>A0A846Y396</accession>
<dbReference type="Proteomes" id="UP000565711">
    <property type="component" value="Unassembled WGS sequence"/>
</dbReference>
<keyword evidence="4" id="KW-1185">Reference proteome</keyword>
<comment type="caution">
    <text evidence="3">The sequence shown here is derived from an EMBL/GenBank/DDBJ whole genome shotgun (WGS) entry which is preliminary data.</text>
</comment>
<evidence type="ECO:0000256" key="1">
    <source>
        <dbReference type="ARBA" id="ARBA00023002"/>
    </source>
</evidence>
<evidence type="ECO:0000313" key="3">
    <source>
        <dbReference type="EMBL" id="NKY51748.1"/>
    </source>
</evidence>
<evidence type="ECO:0000313" key="4">
    <source>
        <dbReference type="Proteomes" id="UP000565711"/>
    </source>
</evidence>
<gene>
    <name evidence="3" type="ORF">HGA08_16135</name>
</gene>
<dbReference type="GO" id="GO:0005829">
    <property type="term" value="C:cytosol"/>
    <property type="evidence" value="ECO:0007669"/>
    <property type="project" value="TreeGrafter"/>
</dbReference>
<evidence type="ECO:0000259" key="2">
    <source>
        <dbReference type="Pfam" id="PF01243"/>
    </source>
</evidence>